<keyword evidence="3" id="KW-1185">Reference proteome</keyword>
<gene>
    <name evidence="2" type="primary">jg2666</name>
    <name evidence="2" type="ORF">PAEG_LOCUS5123</name>
</gene>
<feature type="compositionally biased region" description="Polar residues" evidence="1">
    <location>
        <begin position="61"/>
        <end position="81"/>
    </location>
</feature>
<dbReference type="AlphaFoldDB" id="A0A8S4QVS7"/>
<comment type="caution">
    <text evidence="2">The sequence shown here is derived from an EMBL/GenBank/DDBJ whole genome shotgun (WGS) entry which is preliminary data.</text>
</comment>
<dbReference type="Proteomes" id="UP000838756">
    <property type="component" value="Unassembled WGS sequence"/>
</dbReference>
<feature type="region of interest" description="Disordered" evidence="1">
    <location>
        <begin position="58"/>
        <end position="81"/>
    </location>
</feature>
<accession>A0A8S4QVS7</accession>
<evidence type="ECO:0000313" key="3">
    <source>
        <dbReference type="Proteomes" id="UP000838756"/>
    </source>
</evidence>
<proteinExistence type="predicted"/>
<evidence type="ECO:0000256" key="1">
    <source>
        <dbReference type="SAM" id="MobiDB-lite"/>
    </source>
</evidence>
<organism evidence="2 3">
    <name type="scientific">Pararge aegeria aegeria</name>
    <dbReference type="NCBI Taxonomy" id="348720"/>
    <lineage>
        <taxon>Eukaryota</taxon>
        <taxon>Metazoa</taxon>
        <taxon>Ecdysozoa</taxon>
        <taxon>Arthropoda</taxon>
        <taxon>Hexapoda</taxon>
        <taxon>Insecta</taxon>
        <taxon>Pterygota</taxon>
        <taxon>Neoptera</taxon>
        <taxon>Endopterygota</taxon>
        <taxon>Lepidoptera</taxon>
        <taxon>Glossata</taxon>
        <taxon>Ditrysia</taxon>
        <taxon>Papilionoidea</taxon>
        <taxon>Nymphalidae</taxon>
        <taxon>Satyrinae</taxon>
        <taxon>Satyrini</taxon>
        <taxon>Parargina</taxon>
        <taxon>Pararge</taxon>
    </lineage>
</organism>
<evidence type="ECO:0000313" key="2">
    <source>
        <dbReference type="EMBL" id="CAH2217207.1"/>
    </source>
</evidence>
<protein>
    <submittedName>
        <fullName evidence="2">Jg2666 protein</fullName>
    </submittedName>
</protein>
<name>A0A8S4QVS7_9NEOP</name>
<dbReference type="EMBL" id="CAKXAJ010017824">
    <property type="protein sequence ID" value="CAH2217207.1"/>
    <property type="molecule type" value="Genomic_DNA"/>
</dbReference>
<sequence>MLVFYIRPNLKSEILVRCTKMEYQLRLFVCQLCASSSAGHRRAAARQNKHFQLPLDAYDTGQRSPAGSDSPVQRQSIDFGT</sequence>
<reference evidence="2" key="1">
    <citation type="submission" date="2022-03" db="EMBL/GenBank/DDBJ databases">
        <authorList>
            <person name="Lindestad O."/>
        </authorList>
    </citation>
    <scope>NUCLEOTIDE SEQUENCE</scope>
</reference>